<accession>A0A5N0E7C0</accession>
<proteinExistence type="predicted"/>
<dbReference type="SUPFAM" id="SSF48498">
    <property type="entry name" value="Tetracyclin repressor-like, C-terminal domain"/>
    <property type="match status" value="1"/>
</dbReference>
<evidence type="ECO:0000259" key="5">
    <source>
        <dbReference type="PROSITE" id="PS50977"/>
    </source>
</evidence>
<feature type="domain" description="HTH tetR-type" evidence="5">
    <location>
        <begin position="1"/>
        <end position="55"/>
    </location>
</feature>
<evidence type="ECO:0000313" key="7">
    <source>
        <dbReference type="Proteomes" id="UP000323876"/>
    </source>
</evidence>
<evidence type="ECO:0000313" key="6">
    <source>
        <dbReference type="EMBL" id="KAA8884843.1"/>
    </source>
</evidence>
<name>A0A5N0E7C0_9NOCA</name>
<evidence type="ECO:0000256" key="1">
    <source>
        <dbReference type="ARBA" id="ARBA00023015"/>
    </source>
</evidence>
<keyword evidence="7" id="KW-1185">Reference proteome</keyword>
<organism evidence="6 7">
    <name type="scientific">Nocardia colli</name>
    <dbReference type="NCBI Taxonomy" id="2545717"/>
    <lineage>
        <taxon>Bacteria</taxon>
        <taxon>Bacillati</taxon>
        <taxon>Actinomycetota</taxon>
        <taxon>Actinomycetes</taxon>
        <taxon>Mycobacteriales</taxon>
        <taxon>Nocardiaceae</taxon>
        <taxon>Nocardia</taxon>
    </lineage>
</organism>
<sequence>MLNAALQLFARNGYAGTSIRSIAREVGLSESVLYAHFPSKQAIFDAALAALGPKNPLDAMSDAAATLIDTDPPQYLRELIRAALDEWETDNARLLISVMARDGLLHSPALREALSAMRTPVRLLFDRWITAGLIPADLATPEDLAMSFTGLIGLTRILHLHADATAEDRANARDDIRHHVETFIRLVFRDNRAVHDHNARRMSENPSE</sequence>
<keyword evidence="1" id="KW-0805">Transcription regulation</keyword>
<gene>
    <name evidence="6" type="ORF">F3087_33025</name>
</gene>
<dbReference type="PANTHER" id="PTHR30055">
    <property type="entry name" value="HTH-TYPE TRANSCRIPTIONAL REGULATOR RUTR"/>
    <property type="match status" value="1"/>
</dbReference>
<keyword evidence="3" id="KW-0804">Transcription</keyword>
<protein>
    <submittedName>
        <fullName evidence="6">TetR/AcrR family transcriptional regulator</fullName>
    </submittedName>
</protein>
<dbReference type="InterPro" id="IPR001647">
    <property type="entry name" value="HTH_TetR"/>
</dbReference>
<dbReference type="PRINTS" id="PR00455">
    <property type="entry name" value="HTHTETR"/>
</dbReference>
<dbReference type="InterPro" id="IPR050109">
    <property type="entry name" value="HTH-type_TetR-like_transc_reg"/>
</dbReference>
<dbReference type="AlphaFoldDB" id="A0A5N0E7C0"/>
<dbReference type="Proteomes" id="UP000323876">
    <property type="component" value="Unassembled WGS sequence"/>
</dbReference>
<keyword evidence="2 4" id="KW-0238">DNA-binding</keyword>
<evidence type="ECO:0000256" key="4">
    <source>
        <dbReference type="PROSITE-ProRule" id="PRU00335"/>
    </source>
</evidence>
<dbReference type="OrthoDB" id="9811084at2"/>
<dbReference type="EMBL" id="VXLC01000018">
    <property type="protein sequence ID" value="KAA8884843.1"/>
    <property type="molecule type" value="Genomic_DNA"/>
</dbReference>
<dbReference type="SUPFAM" id="SSF46689">
    <property type="entry name" value="Homeodomain-like"/>
    <property type="match status" value="1"/>
</dbReference>
<dbReference type="PROSITE" id="PS50977">
    <property type="entry name" value="HTH_TETR_2"/>
    <property type="match status" value="1"/>
</dbReference>
<evidence type="ECO:0000256" key="3">
    <source>
        <dbReference type="ARBA" id="ARBA00023163"/>
    </source>
</evidence>
<dbReference type="GO" id="GO:0000976">
    <property type="term" value="F:transcription cis-regulatory region binding"/>
    <property type="evidence" value="ECO:0007669"/>
    <property type="project" value="TreeGrafter"/>
</dbReference>
<dbReference type="InterPro" id="IPR009057">
    <property type="entry name" value="Homeodomain-like_sf"/>
</dbReference>
<dbReference type="PANTHER" id="PTHR30055:SF234">
    <property type="entry name" value="HTH-TYPE TRANSCRIPTIONAL REGULATOR BETI"/>
    <property type="match status" value="1"/>
</dbReference>
<dbReference type="Gene3D" id="1.10.357.10">
    <property type="entry name" value="Tetracycline Repressor, domain 2"/>
    <property type="match status" value="1"/>
</dbReference>
<dbReference type="InterPro" id="IPR036271">
    <property type="entry name" value="Tet_transcr_reg_TetR-rel_C_sf"/>
</dbReference>
<reference evidence="6 7" key="1">
    <citation type="submission" date="2019-09" db="EMBL/GenBank/DDBJ databases">
        <authorList>
            <person name="Wang X."/>
        </authorList>
    </citation>
    <scope>NUCLEOTIDE SEQUENCE [LARGE SCALE GENOMIC DNA]</scope>
    <source>
        <strain evidence="6 7">CICC 11023</strain>
    </source>
</reference>
<comment type="caution">
    <text evidence="6">The sequence shown here is derived from an EMBL/GenBank/DDBJ whole genome shotgun (WGS) entry which is preliminary data.</text>
</comment>
<feature type="DNA-binding region" description="H-T-H motif" evidence="4">
    <location>
        <begin position="18"/>
        <end position="37"/>
    </location>
</feature>
<dbReference type="GO" id="GO:0003700">
    <property type="term" value="F:DNA-binding transcription factor activity"/>
    <property type="evidence" value="ECO:0007669"/>
    <property type="project" value="TreeGrafter"/>
</dbReference>
<dbReference type="Pfam" id="PF00440">
    <property type="entry name" value="TetR_N"/>
    <property type="match status" value="1"/>
</dbReference>
<evidence type="ECO:0000256" key="2">
    <source>
        <dbReference type="ARBA" id="ARBA00023125"/>
    </source>
</evidence>